<keyword evidence="2" id="KW-0472">Membrane</keyword>
<keyword evidence="2" id="KW-1133">Transmembrane helix</keyword>
<feature type="region of interest" description="Disordered" evidence="1">
    <location>
        <begin position="245"/>
        <end position="282"/>
    </location>
</feature>
<evidence type="ECO:0000256" key="1">
    <source>
        <dbReference type="SAM" id="MobiDB-lite"/>
    </source>
</evidence>
<dbReference type="AlphaFoldDB" id="A0A420YDQ2"/>
<protein>
    <submittedName>
        <fullName evidence="3">Uncharacterized protein</fullName>
    </submittedName>
</protein>
<proteinExistence type="predicted"/>
<name>A0A420YDQ2_9PEZI</name>
<evidence type="ECO:0000313" key="4">
    <source>
        <dbReference type="Proteomes" id="UP000275385"/>
    </source>
</evidence>
<organism evidence="3 4">
    <name type="scientific">Coniochaeta pulveracea</name>
    <dbReference type="NCBI Taxonomy" id="177199"/>
    <lineage>
        <taxon>Eukaryota</taxon>
        <taxon>Fungi</taxon>
        <taxon>Dikarya</taxon>
        <taxon>Ascomycota</taxon>
        <taxon>Pezizomycotina</taxon>
        <taxon>Sordariomycetes</taxon>
        <taxon>Sordariomycetidae</taxon>
        <taxon>Coniochaetales</taxon>
        <taxon>Coniochaetaceae</taxon>
        <taxon>Coniochaeta</taxon>
    </lineage>
</organism>
<feature type="compositionally biased region" description="Basic and acidic residues" evidence="1">
    <location>
        <begin position="575"/>
        <end position="592"/>
    </location>
</feature>
<feature type="region of interest" description="Disordered" evidence="1">
    <location>
        <begin position="310"/>
        <end position="513"/>
    </location>
</feature>
<evidence type="ECO:0000256" key="2">
    <source>
        <dbReference type="SAM" id="Phobius"/>
    </source>
</evidence>
<feature type="compositionally biased region" description="Polar residues" evidence="1">
    <location>
        <begin position="446"/>
        <end position="457"/>
    </location>
</feature>
<dbReference type="Proteomes" id="UP000275385">
    <property type="component" value="Unassembled WGS sequence"/>
</dbReference>
<feature type="region of interest" description="Disordered" evidence="1">
    <location>
        <begin position="528"/>
        <end position="637"/>
    </location>
</feature>
<comment type="caution">
    <text evidence="3">The sequence shown here is derived from an EMBL/GenBank/DDBJ whole genome shotgun (WGS) entry which is preliminary data.</text>
</comment>
<feature type="compositionally biased region" description="Basic and acidic residues" evidence="1">
    <location>
        <begin position="600"/>
        <end position="610"/>
    </location>
</feature>
<reference evidence="3 4" key="1">
    <citation type="submission" date="2018-08" db="EMBL/GenBank/DDBJ databases">
        <title>Draft genome of the lignicolous fungus Coniochaeta pulveracea.</title>
        <authorList>
            <person name="Borstlap C.J."/>
            <person name="De Witt R.N."/>
            <person name="Botha A."/>
            <person name="Volschenk H."/>
        </authorList>
    </citation>
    <scope>NUCLEOTIDE SEQUENCE [LARGE SCALE GENOMIC DNA]</scope>
    <source>
        <strain evidence="3 4">CAB683</strain>
    </source>
</reference>
<feature type="compositionally biased region" description="Polar residues" evidence="1">
    <location>
        <begin position="394"/>
        <end position="423"/>
    </location>
</feature>
<feature type="compositionally biased region" description="Low complexity" evidence="1">
    <location>
        <begin position="545"/>
        <end position="557"/>
    </location>
</feature>
<accession>A0A420YDQ2</accession>
<feature type="region of interest" description="Disordered" evidence="1">
    <location>
        <begin position="99"/>
        <end position="127"/>
    </location>
</feature>
<evidence type="ECO:0000313" key="3">
    <source>
        <dbReference type="EMBL" id="RKU46021.1"/>
    </source>
</evidence>
<keyword evidence="4" id="KW-1185">Reference proteome</keyword>
<feature type="transmembrane region" description="Helical" evidence="2">
    <location>
        <begin position="27"/>
        <end position="50"/>
    </location>
</feature>
<sequence length="637" mass="69563">MPPLSSGLRDVAQAPGQQARQGTPNWIAIYITIPLIVLTGVAAIIGWTIYKRKRAKRNRRPLTLAELAAQEAQAEAIYQSQESWFRDLENYWSTRRDNCETCDQPQPSNSVQDHRQSRLLPPLPGSVAKNNSHVEEIELTAWPSTPETIVAAAPDQQKKKRSGSDAKAGITVVKPKQSAINLRTGLPAGITVENVRDPKPDKDYNWRSVQRFRGRDGKIITDPAEISKLRQLMICNWVAQPDPSVESFHAGPSEPPASHDFGYGGRRPSDEQPLAPYQPISSVPSRKFSAPVVLGSKPYADSPLAMADAEANSPYDLGSPYEEHPGPALPLKKRKKGKKRQGKELAPEGFVDSPPSASYPQHDKEIGYTNPIDPIGERARANQGIDTRPFPASEIQSLRSGPRSRGQTFGSGHSSGYVGSTGSPRHPAKYALNEHRELRPNPAYSREQTSNSPQPISSGDGYFSELARPKPAYCHDPTGAMPATPSYPTSGTLTGGRRRAHTRAAAITNPEEVREAVAEAVAEALSSPIYGNDNPFSSPIAEQLSSPAEASSSRPEAIIGQPGYIQPFGSPNKEASAEDSSRYPGVQDRDMARTPSPTEEEVRIMREQTRRILTGQATPTPMAPRRPNNANKNERYP</sequence>
<gene>
    <name evidence="3" type="ORF">DL546_008290</name>
</gene>
<keyword evidence="2" id="KW-0812">Transmembrane</keyword>
<feature type="compositionally biased region" description="Polar residues" evidence="1">
    <location>
        <begin position="101"/>
        <end position="111"/>
    </location>
</feature>
<feature type="compositionally biased region" description="Basic residues" evidence="1">
    <location>
        <begin position="331"/>
        <end position="341"/>
    </location>
</feature>
<dbReference type="EMBL" id="QVQW01000017">
    <property type="protein sequence ID" value="RKU46021.1"/>
    <property type="molecule type" value="Genomic_DNA"/>
</dbReference>